<reference evidence="3 4" key="1">
    <citation type="submission" date="2018-05" db="EMBL/GenBank/DDBJ databases">
        <title>Streptomyces venezuelae.</title>
        <authorList>
            <person name="Kim W."/>
            <person name="Lee N."/>
            <person name="Cho B.-K."/>
        </authorList>
    </citation>
    <scope>NUCLEOTIDE SEQUENCE [LARGE SCALE GENOMIC DNA]</scope>
    <source>
        <strain evidence="3 4">ATCC 21782</strain>
    </source>
</reference>
<dbReference type="GO" id="GO:0015677">
    <property type="term" value="P:copper ion import"/>
    <property type="evidence" value="ECO:0007669"/>
    <property type="project" value="TreeGrafter"/>
</dbReference>
<evidence type="ECO:0000313" key="4">
    <source>
        <dbReference type="Proteomes" id="UP000325211"/>
    </source>
</evidence>
<proteinExistence type="predicted"/>
<keyword evidence="1" id="KW-0560">Oxidoreductase</keyword>
<sequence length="238" mass="25394">MKIAVLGTGGGGRAHAAKLLELGHEVVVGTRDSQVTLGRTEPDFMGIEPFGQWLADYPGIELMNFGDAAGNAEFVINGIDGANALRVLTDIGGHLAGKTVMDYAVPFIYNPQQAHPWPTPWGVMPALDPVDSDSLGERIQRALPEAKVVKACVTQEQDTVVNPQRIGGGDHTIFIAGEHADAKEQVTGLLRSYGWQDILDLGPLVSARGMEMYSHMHSAIQFALGGQFGIKVVRGPAT</sequence>
<dbReference type="SUPFAM" id="SSF51735">
    <property type="entry name" value="NAD(P)-binding Rossmann-fold domains"/>
    <property type="match status" value="1"/>
</dbReference>
<gene>
    <name evidence="3" type="ORF">DEJ50_08860</name>
</gene>
<evidence type="ECO:0000313" key="3">
    <source>
        <dbReference type="EMBL" id="QES47905.1"/>
    </source>
</evidence>
<dbReference type="RefSeq" id="WP_150207029.1">
    <property type="nucleotide sequence ID" value="NZ_CP029190.1"/>
</dbReference>
<organism evidence="3 4">
    <name type="scientific">Streptomyces venezuelae</name>
    <dbReference type="NCBI Taxonomy" id="54571"/>
    <lineage>
        <taxon>Bacteria</taxon>
        <taxon>Bacillati</taxon>
        <taxon>Actinomycetota</taxon>
        <taxon>Actinomycetes</taxon>
        <taxon>Kitasatosporales</taxon>
        <taxon>Streptomycetaceae</taxon>
        <taxon>Streptomyces</taxon>
    </lineage>
</organism>
<dbReference type="GO" id="GO:0052851">
    <property type="term" value="F:ferric-chelate reductase (NADPH) activity"/>
    <property type="evidence" value="ECO:0007669"/>
    <property type="project" value="TreeGrafter"/>
</dbReference>
<dbReference type="Proteomes" id="UP000325211">
    <property type="component" value="Chromosome"/>
</dbReference>
<dbReference type="Gene3D" id="3.40.50.720">
    <property type="entry name" value="NAD(P)-binding Rossmann-like Domain"/>
    <property type="match status" value="1"/>
</dbReference>
<accession>A0A5P2CYF8</accession>
<evidence type="ECO:0000256" key="1">
    <source>
        <dbReference type="ARBA" id="ARBA00023002"/>
    </source>
</evidence>
<name>A0A5P2CYF8_STRVZ</name>
<protein>
    <submittedName>
        <fullName evidence="3">NADP oxidoreductase</fullName>
    </submittedName>
</protein>
<evidence type="ECO:0000259" key="2">
    <source>
        <dbReference type="Pfam" id="PF03807"/>
    </source>
</evidence>
<dbReference type="GO" id="GO:0005886">
    <property type="term" value="C:plasma membrane"/>
    <property type="evidence" value="ECO:0007669"/>
    <property type="project" value="TreeGrafter"/>
</dbReference>
<dbReference type="PANTHER" id="PTHR14239:SF0">
    <property type="entry name" value="F420-DEPENDENT NADP REDUCTASE"/>
    <property type="match status" value="1"/>
</dbReference>
<dbReference type="Pfam" id="PF03807">
    <property type="entry name" value="F420_oxidored"/>
    <property type="match status" value="1"/>
</dbReference>
<dbReference type="PANTHER" id="PTHR14239">
    <property type="entry name" value="DUDULIN-RELATED"/>
    <property type="match status" value="1"/>
</dbReference>
<dbReference type="InterPro" id="IPR036291">
    <property type="entry name" value="NAD(P)-bd_dom_sf"/>
</dbReference>
<dbReference type="AlphaFoldDB" id="A0A5P2CYF8"/>
<dbReference type="GO" id="GO:0008823">
    <property type="term" value="F:cupric reductase (NADH) activity"/>
    <property type="evidence" value="ECO:0007669"/>
    <property type="project" value="TreeGrafter"/>
</dbReference>
<dbReference type="InterPro" id="IPR051267">
    <property type="entry name" value="STEAP_metalloreductase"/>
</dbReference>
<dbReference type="EMBL" id="CP029190">
    <property type="protein sequence ID" value="QES47905.1"/>
    <property type="molecule type" value="Genomic_DNA"/>
</dbReference>
<dbReference type="OrthoDB" id="3194817at2"/>
<dbReference type="InterPro" id="IPR028939">
    <property type="entry name" value="P5C_Rdtase_cat_N"/>
</dbReference>
<feature type="domain" description="Pyrroline-5-carboxylate reductase catalytic N-terminal" evidence="2">
    <location>
        <begin position="2"/>
        <end position="105"/>
    </location>
</feature>